<keyword evidence="2" id="KW-0472">Membrane</keyword>
<keyword evidence="2" id="KW-1133">Transmembrane helix</keyword>
<evidence type="ECO:0000256" key="1">
    <source>
        <dbReference type="SAM" id="MobiDB-lite"/>
    </source>
</evidence>
<feature type="region of interest" description="Disordered" evidence="1">
    <location>
        <begin position="363"/>
        <end position="387"/>
    </location>
</feature>
<feature type="transmembrane region" description="Helical" evidence="2">
    <location>
        <begin position="20"/>
        <end position="42"/>
    </location>
</feature>
<comment type="caution">
    <text evidence="3">The sequence shown here is derived from an EMBL/GenBank/DDBJ whole genome shotgun (WGS) entry which is preliminary data.</text>
</comment>
<keyword evidence="4" id="KW-1185">Reference proteome</keyword>
<evidence type="ECO:0008006" key="5">
    <source>
        <dbReference type="Google" id="ProtNLM"/>
    </source>
</evidence>
<keyword evidence="2" id="KW-0812">Transmembrane</keyword>
<name>A0ABV8TWD9_9ACTN</name>
<dbReference type="EMBL" id="JBHSDK010000009">
    <property type="protein sequence ID" value="MFC4334713.1"/>
    <property type="molecule type" value="Genomic_DNA"/>
</dbReference>
<reference evidence="4" key="1">
    <citation type="journal article" date="2019" name="Int. J. Syst. Evol. Microbiol.">
        <title>The Global Catalogue of Microorganisms (GCM) 10K type strain sequencing project: providing services to taxonomists for standard genome sequencing and annotation.</title>
        <authorList>
            <consortium name="The Broad Institute Genomics Platform"/>
            <consortium name="The Broad Institute Genome Sequencing Center for Infectious Disease"/>
            <person name="Wu L."/>
            <person name="Ma J."/>
        </authorList>
    </citation>
    <scope>NUCLEOTIDE SEQUENCE [LARGE SCALE GENOMIC DNA]</scope>
    <source>
        <strain evidence="4">IBRC-M 10908</strain>
    </source>
</reference>
<evidence type="ECO:0000313" key="3">
    <source>
        <dbReference type="EMBL" id="MFC4334713.1"/>
    </source>
</evidence>
<gene>
    <name evidence="3" type="ORF">ACFPET_05835</name>
</gene>
<proteinExistence type="predicted"/>
<dbReference type="Proteomes" id="UP001595823">
    <property type="component" value="Unassembled WGS sequence"/>
</dbReference>
<organism evidence="3 4">
    <name type="scientific">Salininema proteolyticum</name>
    <dbReference type="NCBI Taxonomy" id="1607685"/>
    <lineage>
        <taxon>Bacteria</taxon>
        <taxon>Bacillati</taxon>
        <taxon>Actinomycetota</taxon>
        <taxon>Actinomycetes</taxon>
        <taxon>Glycomycetales</taxon>
        <taxon>Glycomycetaceae</taxon>
        <taxon>Salininema</taxon>
    </lineage>
</organism>
<sequence>MTAADSPEEPPAAKAPANKAPYVAFGVVLALFLVVAGSKLWAEVLRPTDDGRAGDFAGELLNAIAEGRSDDAVRMAAGGSGHSADSLTLLGSTTGLWSVEKVGVIHSSGKGDDYTAEIRAMVEDEKTGDRLTIGFTLDRWTENDAEFGDWSDTGWMVSDLLEPFPSLPGLDRSFTVNGMDPPGDMGPFYVFPGVFALQDNRFGPLLESGEVRVRIGDENEPSPDEIETIGFVENSPITDLELSEDGQRELDGFARGLLDECVSEGRGRFEDECPYVALSYDLRSGDDQVNPGEDLSMEVVDYPELQGHTDDDGLGIYSPEPGRIRVEFTPARSRGGDLPEEEEMSFLCSLNFDSFSLPWDELPDEGKDLSQAGWEVGPIDSTCVPEA</sequence>
<evidence type="ECO:0000256" key="2">
    <source>
        <dbReference type="SAM" id="Phobius"/>
    </source>
</evidence>
<accession>A0ABV8TWD9</accession>
<dbReference type="RefSeq" id="WP_380618683.1">
    <property type="nucleotide sequence ID" value="NZ_JBHSDK010000009.1"/>
</dbReference>
<protein>
    <recommendedName>
        <fullName evidence="5">DUF4179 domain-containing protein</fullName>
    </recommendedName>
</protein>
<evidence type="ECO:0000313" key="4">
    <source>
        <dbReference type="Proteomes" id="UP001595823"/>
    </source>
</evidence>